<proteinExistence type="predicted"/>
<keyword evidence="2" id="KW-1185">Reference proteome</keyword>
<dbReference type="Proteomes" id="UP001305414">
    <property type="component" value="Unassembled WGS sequence"/>
</dbReference>
<evidence type="ECO:0000313" key="2">
    <source>
        <dbReference type="Proteomes" id="UP001305414"/>
    </source>
</evidence>
<name>A0AAN7Z7T7_9PEZI</name>
<organism evidence="1 2">
    <name type="scientific">Xylaria bambusicola</name>
    <dbReference type="NCBI Taxonomy" id="326684"/>
    <lineage>
        <taxon>Eukaryota</taxon>
        <taxon>Fungi</taxon>
        <taxon>Dikarya</taxon>
        <taxon>Ascomycota</taxon>
        <taxon>Pezizomycotina</taxon>
        <taxon>Sordariomycetes</taxon>
        <taxon>Xylariomycetidae</taxon>
        <taxon>Xylariales</taxon>
        <taxon>Xylariaceae</taxon>
        <taxon>Xylaria</taxon>
    </lineage>
</organism>
<gene>
    <name evidence="1" type="ORF">RRF57_009391</name>
</gene>
<comment type="caution">
    <text evidence="1">The sequence shown here is derived from an EMBL/GenBank/DDBJ whole genome shotgun (WGS) entry which is preliminary data.</text>
</comment>
<sequence length="74" mass="8553">MGKFELPLDRGDHVEIGRWRGASTIDFDLFIFECTKKVNWEWEVVHCGRLLCGHVESVVPINPTVLFPQVNVRD</sequence>
<reference evidence="1 2" key="1">
    <citation type="submission" date="2023-10" db="EMBL/GenBank/DDBJ databases">
        <title>Draft genome sequence of Xylaria bambusicola isolate GMP-LS, the root and basal stem rot pathogen of sugarcane in Indonesia.</title>
        <authorList>
            <person name="Selvaraj P."/>
            <person name="Muralishankar V."/>
            <person name="Muruganantham S."/>
            <person name="Sp S."/>
            <person name="Haryani S."/>
            <person name="Lau K.J.X."/>
            <person name="Naqvi N.I."/>
        </authorList>
    </citation>
    <scope>NUCLEOTIDE SEQUENCE [LARGE SCALE GENOMIC DNA]</scope>
    <source>
        <strain evidence="1">GMP-LS</strain>
    </source>
</reference>
<dbReference type="AlphaFoldDB" id="A0AAN7Z7T7"/>
<dbReference type="EMBL" id="JAWHQM010000034">
    <property type="protein sequence ID" value="KAK5633677.1"/>
    <property type="molecule type" value="Genomic_DNA"/>
</dbReference>
<evidence type="ECO:0000313" key="1">
    <source>
        <dbReference type="EMBL" id="KAK5633677.1"/>
    </source>
</evidence>
<accession>A0AAN7Z7T7</accession>
<protein>
    <submittedName>
        <fullName evidence="1">Uncharacterized protein</fullName>
    </submittedName>
</protein>